<feature type="transmembrane region" description="Helical" evidence="1">
    <location>
        <begin position="12"/>
        <end position="30"/>
    </location>
</feature>
<reference evidence="2" key="1">
    <citation type="submission" date="2014-11" db="EMBL/GenBank/DDBJ databases">
        <authorList>
            <person name="Amaro Gonzalez C."/>
        </authorList>
    </citation>
    <scope>NUCLEOTIDE SEQUENCE</scope>
</reference>
<evidence type="ECO:0000256" key="1">
    <source>
        <dbReference type="SAM" id="Phobius"/>
    </source>
</evidence>
<evidence type="ECO:0000313" key="2">
    <source>
        <dbReference type="EMBL" id="JAH25754.1"/>
    </source>
</evidence>
<sequence length="46" mass="5543">MFRVQCSLWWPLTNNLLCFLQFMCIILAYFQTDFVLKVVNPFPLDI</sequence>
<name>A0A0E9R9K2_ANGAN</name>
<accession>A0A0E9R9K2</accession>
<keyword evidence="1" id="KW-0812">Transmembrane</keyword>
<proteinExistence type="predicted"/>
<reference evidence="2" key="2">
    <citation type="journal article" date="2015" name="Fish Shellfish Immunol.">
        <title>Early steps in the European eel (Anguilla anguilla)-Vibrio vulnificus interaction in the gills: Role of the RtxA13 toxin.</title>
        <authorList>
            <person name="Callol A."/>
            <person name="Pajuelo D."/>
            <person name="Ebbesson L."/>
            <person name="Teles M."/>
            <person name="MacKenzie S."/>
            <person name="Amaro C."/>
        </authorList>
    </citation>
    <scope>NUCLEOTIDE SEQUENCE</scope>
</reference>
<dbReference type="AlphaFoldDB" id="A0A0E9R9K2"/>
<keyword evidence="1" id="KW-1133">Transmembrane helix</keyword>
<protein>
    <submittedName>
        <fullName evidence="2">Uncharacterized protein</fullName>
    </submittedName>
</protein>
<organism evidence="2">
    <name type="scientific">Anguilla anguilla</name>
    <name type="common">European freshwater eel</name>
    <name type="synonym">Muraena anguilla</name>
    <dbReference type="NCBI Taxonomy" id="7936"/>
    <lineage>
        <taxon>Eukaryota</taxon>
        <taxon>Metazoa</taxon>
        <taxon>Chordata</taxon>
        <taxon>Craniata</taxon>
        <taxon>Vertebrata</taxon>
        <taxon>Euteleostomi</taxon>
        <taxon>Actinopterygii</taxon>
        <taxon>Neopterygii</taxon>
        <taxon>Teleostei</taxon>
        <taxon>Anguilliformes</taxon>
        <taxon>Anguillidae</taxon>
        <taxon>Anguilla</taxon>
    </lineage>
</organism>
<keyword evidence="1" id="KW-0472">Membrane</keyword>
<dbReference type="EMBL" id="GBXM01082823">
    <property type="protein sequence ID" value="JAH25754.1"/>
    <property type="molecule type" value="Transcribed_RNA"/>
</dbReference>